<dbReference type="GO" id="GO:0070004">
    <property type="term" value="F:cysteine-type exopeptidase activity"/>
    <property type="evidence" value="ECO:0007669"/>
    <property type="project" value="InterPro"/>
</dbReference>
<dbReference type="RefSeq" id="WP_089758133.1">
    <property type="nucleotide sequence ID" value="NZ_FNGO01000003.1"/>
</dbReference>
<comment type="catalytic activity">
    <reaction evidence="1">
        <text>an L-aminoacyl-L-amino acid + H2O = 2 an L-alpha-amino acid</text>
        <dbReference type="Rhea" id="RHEA:48940"/>
        <dbReference type="ChEBI" id="CHEBI:15377"/>
        <dbReference type="ChEBI" id="CHEBI:59869"/>
        <dbReference type="ChEBI" id="CHEBI:77460"/>
    </reaction>
</comment>
<dbReference type="Proteomes" id="UP000199476">
    <property type="component" value="Unassembled WGS sequence"/>
</dbReference>
<keyword evidence="3" id="KW-1185">Reference proteome</keyword>
<keyword evidence="1" id="KW-0224">Dipeptidase</keyword>
<dbReference type="Gene3D" id="3.60.60.10">
    <property type="entry name" value="Penicillin V Acylase, Chain A"/>
    <property type="match status" value="1"/>
</dbReference>
<dbReference type="OrthoDB" id="9764088at2"/>
<evidence type="ECO:0000313" key="2">
    <source>
        <dbReference type="EMBL" id="SDL26653.1"/>
    </source>
</evidence>
<dbReference type="GO" id="GO:0016805">
    <property type="term" value="F:dipeptidase activity"/>
    <property type="evidence" value="ECO:0007669"/>
    <property type="project" value="UniProtKB-KW"/>
</dbReference>
<reference evidence="2 3" key="1">
    <citation type="submission" date="2016-10" db="EMBL/GenBank/DDBJ databases">
        <authorList>
            <person name="de Groot N.N."/>
        </authorList>
    </citation>
    <scope>NUCLEOTIDE SEQUENCE [LARGE SCALE GENOMIC DNA]</scope>
    <source>
        <strain evidence="2 3">SLAS-1</strain>
    </source>
</reference>
<keyword evidence="1" id="KW-0378">Hydrolase</keyword>
<accession>A0A1G9INZ2</accession>
<dbReference type="Pfam" id="PF03577">
    <property type="entry name" value="Peptidase_C69"/>
    <property type="match status" value="1"/>
</dbReference>
<sequence length="494" mass="55886">MSVSLYVGKNLTEDGCVFLAGYGDEPSSHYFYLAEREENHPEAKMKVGVNSEAMFPGELIQIPRPEQTKRYITSRYSAWKGLPPPLENGGLNEAGVAAAAVWSPSRPELRKMTPEPQRGVNFSDISKIVMQKAGSARQAVEIAGELIEEFGYATYGGNSHMFADEEEGWIMIELAGGKGLWAARRLAEDEIRVSRPGYLERIPPDYQSRPDYMGADNLFSFAIEQGWYDPDSEREFNFGRVYQTDQQPEKPGKQIRSAGVARMESLLQERAPDLGLIDMIGAVRSPLITSVTSGYGKVACMADLEHDFLATIWMGSGPTLTSPFIPFPLGIQEIPIEYKKHRYLTRGESTRFIDPDFQGRESTPYAFRAFKRLYHLVAEHPEEFRAEVVDTLQAFEERAIMQLNDVKSMIRGLCNEKDFEQAKRPLTELNHKLAREGLEAAKKLADSIEIKTRLLYGISEPGEKGREDRLHATIDEKFYPWAEEEFRERGESKD</sequence>
<name>A0A1G9INZ2_9FIRM</name>
<dbReference type="GO" id="GO:0006508">
    <property type="term" value="P:proteolysis"/>
    <property type="evidence" value="ECO:0007669"/>
    <property type="project" value="UniProtKB-KW"/>
</dbReference>
<protein>
    <recommendedName>
        <fullName evidence="1">Dipeptidase</fullName>
        <ecNumber evidence="1">3.4.-.-</ecNumber>
    </recommendedName>
</protein>
<dbReference type="PANTHER" id="PTHR12994:SF17">
    <property type="entry name" value="LD30995P"/>
    <property type="match status" value="1"/>
</dbReference>
<comment type="similarity">
    <text evidence="1">Belongs to the peptidase C69 family.</text>
</comment>
<dbReference type="EC" id="3.4.-.-" evidence="1"/>
<dbReference type="InterPro" id="IPR005322">
    <property type="entry name" value="Peptidase_C69"/>
</dbReference>
<gene>
    <name evidence="2" type="ORF">SAMN04488692_10316</name>
</gene>
<proteinExistence type="inferred from homology"/>
<dbReference type="PANTHER" id="PTHR12994">
    <property type="entry name" value="SECERNIN"/>
    <property type="match status" value="1"/>
</dbReference>
<dbReference type="AlphaFoldDB" id="A0A1G9INZ2"/>
<organism evidence="2 3">
    <name type="scientific">Halarsenatibacter silvermanii</name>
    <dbReference type="NCBI Taxonomy" id="321763"/>
    <lineage>
        <taxon>Bacteria</taxon>
        <taxon>Bacillati</taxon>
        <taxon>Bacillota</taxon>
        <taxon>Clostridia</taxon>
        <taxon>Halanaerobiales</taxon>
        <taxon>Halarsenatibacteraceae</taxon>
        <taxon>Halarsenatibacter</taxon>
    </lineage>
</organism>
<evidence type="ECO:0000256" key="1">
    <source>
        <dbReference type="RuleBase" id="RU364089"/>
    </source>
</evidence>
<dbReference type="EMBL" id="FNGO01000003">
    <property type="protein sequence ID" value="SDL26653.1"/>
    <property type="molecule type" value="Genomic_DNA"/>
</dbReference>
<keyword evidence="1" id="KW-0645">Protease</keyword>
<dbReference type="STRING" id="321763.SAMN04488692_10316"/>
<evidence type="ECO:0000313" key="3">
    <source>
        <dbReference type="Proteomes" id="UP000199476"/>
    </source>
</evidence>